<dbReference type="OMA" id="KPWELGP"/>
<feature type="domain" description="Protein kinase" evidence="2">
    <location>
        <begin position="657"/>
        <end position="941"/>
    </location>
</feature>
<evidence type="ECO:0000259" key="2">
    <source>
        <dbReference type="PROSITE" id="PS50011"/>
    </source>
</evidence>
<dbReference type="STRING" id="240176.A8NQJ6"/>
<dbReference type="InterPro" id="IPR051681">
    <property type="entry name" value="Ser/Thr_Kinases-Pseudokinases"/>
</dbReference>
<dbReference type="PROSITE" id="PS00109">
    <property type="entry name" value="PROTEIN_KINASE_TYR"/>
    <property type="match status" value="1"/>
</dbReference>
<dbReference type="AlphaFoldDB" id="A8NQJ6"/>
<dbReference type="Proteomes" id="UP000001861">
    <property type="component" value="Unassembled WGS sequence"/>
</dbReference>
<dbReference type="GeneID" id="6012145"/>
<organism evidence="3 4">
    <name type="scientific">Coprinopsis cinerea (strain Okayama-7 / 130 / ATCC MYA-4618 / FGSC 9003)</name>
    <name type="common">Inky cap fungus</name>
    <name type="synonym">Hormographiella aspergillata</name>
    <dbReference type="NCBI Taxonomy" id="240176"/>
    <lineage>
        <taxon>Eukaryota</taxon>
        <taxon>Fungi</taxon>
        <taxon>Dikarya</taxon>
        <taxon>Basidiomycota</taxon>
        <taxon>Agaricomycotina</taxon>
        <taxon>Agaricomycetes</taxon>
        <taxon>Agaricomycetidae</taxon>
        <taxon>Agaricales</taxon>
        <taxon>Agaricineae</taxon>
        <taxon>Psathyrellaceae</taxon>
        <taxon>Coprinopsis</taxon>
    </lineage>
</organism>
<dbReference type="Gene3D" id="1.10.510.10">
    <property type="entry name" value="Transferase(Phosphotransferase) domain 1"/>
    <property type="match status" value="1"/>
</dbReference>
<keyword evidence="3" id="KW-0808">Transferase</keyword>
<accession>A8NQJ6</accession>
<dbReference type="InterPro" id="IPR001245">
    <property type="entry name" value="Ser-Thr/Tyr_kinase_cat_dom"/>
</dbReference>
<keyword evidence="4" id="KW-1185">Reference proteome</keyword>
<dbReference type="OrthoDB" id="6718656at2759"/>
<dbReference type="HOGENOM" id="CLU_332909_0_0_1"/>
<dbReference type="InterPro" id="IPR008266">
    <property type="entry name" value="Tyr_kinase_AS"/>
</dbReference>
<dbReference type="InterPro" id="IPR000719">
    <property type="entry name" value="Prot_kinase_dom"/>
</dbReference>
<dbReference type="eggNOG" id="KOG0192">
    <property type="taxonomic scope" value="Eukaryota"/>
</dbReference>
<dbReference type="PROSITE" id="PS50011">
    <property type="entry name" value="PROTEIN_KINASE_DOM"/>
    <property type="match status" value="1"/>
</dbReference>
<evidence type="ECO:0000256" key="1">
    <source>
        <dbReference type="SAM" id="MobiDB-lite"/>
    </source>
</evidence>
<evidence type="ECO:0000313" key="4">
    <source>
        <dbReference type="Proteomes" id="UP000001861"/>
    </source>
</evidence>
<dbReference type="SUPFAM" id="SSF56112">
    <property type="entry name" value="Protein kinase-like (PK-like)"/>
    <property type="match status" value="1"/>
</dbReference>
<gene>
    <name evidence="3" type="ORF">CC1G_03393</name>
</gene>
<feature type="compositionally biased region" description="Polar residues" evidence="1">
    <location>
        <begin position="573"/>
        <end position="590"/>
    </location>
</feature>
<protein>
    <submittedName>
        <fullName evidence="3">TKL/TKL-ccin protein kinase</fullName>
    </submittedName>
</protein>
<dbReference type="InterPro" id="IPR011993">
    <property type="entry name" value="PH-like_dom_sf"/>
</dbReference>
<dbReference type="PANTHER" id="PTHR44329">
    <property type="entry name" value="SERINE/THREONINE-PROTEIN KINASE TNNI3K-RELATED"/>
    <property type="match status" value="1"/>
</dbReference>
<dbReference type="Gene3D" id="2.30.29.30">
    <property type="entry name" value="Pleckstrin-homology domain (PH domain)/Phosphotyrosine-binding domain (PTB)"/>
    <property type="match status" value="1"/>
</dbReference>
<comment type="caution">
    <text evidence="3">The sequence shown here is derived from an EMBL/GenBank/DDBJ whole genome shotgun (WGS) entry which is preliminary data.</text>
</comment>
<dbReference type="InParanoid" id="A8NQJ6"/>
<dbReference type="InterPro" id="IPR011009">
    <property type="entry name" value="Kinase-like_dom_sf"/>
</dbReference>
<dbReference type="InterPro" id="IPR035899">
    <property type="entry name" value="DBL_dom_sf"/>
</dbReference>
<reference evidence="3 4" key="1">
    <citation type="journal article" date="2010" name="Proc. Natl. Acad. Sci. U.S.A.">
        <title>Insights into evolution of multicellular fungi from the assembled chromosomes of the mushroom Coprinopsis cinerea (Coprinus cinereus).</title>
        <authorList>
            <person name="Stajich J.E."/>
            <person name="Wilke S.K."/>
            <person name="Ahren D."/>
            <person name="Au C.H."/>
            <person name="Birren B.W."/>
            <person name="Borodovsky M."/>
            <person name="Burns C."/>
            <person name="Canback B."/>
            <person name="Casselton L.A."/>
            <person name="Cheng C.K."/>
            <person name="Deng J."/>
            <person name="Dietrich F.S."/>
            <person name="Fargo D.C."/>
            <person name="Farman M.L."/>
            <person name="Gathman A.C."/>
            <person name="Goldberg J."/>
            <person name="Guigo R."/>
            <person name="Hoegger P.J."/>
            <person name="Hooker J.B."/>
            <person name="Huggins A."/>
            <person name="James T.Y."/>
            <person name="Kamada T."/>
            <person name="Kilaru S."/>
            <person name="Kodira C."/>
            <person name="Kues U."/>
            <person name="Kupfer D."/>
            <person name="Kwan H.S."/>
            <person name="Lomsadze A."/>
            <person name="Li W."/>
            <person name="Lilly W.W."/>
            <person name="Ma L.J."/>
            <person name="Mackey A.J."/>
            <person name="Manning G."/>
            <person name="Martin F."/>
            <person name="Muraguchi H."/>
            <person name="Natvig D.O."/>
            <person name="Palmerini H."/>
            <person name="Ramesh M.A."/>
            <person name="Rehmeyer C.J."/>
            <person name="Roe B.A."/>
            <person name="Shenoy N."/>
            <person name="Stanke M."/>
            <person name="Ter-Hovhannisyan V."/>
            <person name="Tunlid A."/>
            <person name="Velagapudi R."/>
            <person name="Vision T.J."/>
            <person name="Zeng Q."/>
            <person name="Zolan M.E."/>
            <person name="Pukkila P.J."/>
        </authorList>
    </citation>
    <scope>NUCLEOTIDE SEQUENCE [LARGE SCALE GENOMIC DNA]</scope>
    <source>
        <strain evidence="4">Okayama-7 / 130 / ATCC MYA-4618 / FGSC 9003</strain>
    </source>
</reference>
<dbReference type="GO" id="GO:0004674">
    <property type="term" value="F:protein serine/threonine kinase activity"/>
    <property type="evidence" value="ECO:0007669"/>
    <property type="project" value="TreeGrafter"/>
</dbReference>
<dbReference type="EMBL" id="AACS02000008">
    <property type="protein sequence ID" value="EAU86182.2"/>
    <property type="molecule type" value="Genomic_DNA"/>
</dbReference>
<feature type="compositionally biased region" description="Low complexity" evidence="1">
    <location>
        <begin position="591"/>
        <end position="601"/>
    </location>
</feature>
<proteinExistence type="predicted"/>
<dbReference type="KEGG" id="cci:CC1G_03393"/>
<dbReference type="RefSeq" id="XP_001835611.2">
    <property type="nucleotide sequence ID" value="XM_001835559.2"/>
</dbReference>
<evidence type="ECO:0000313" key="3">
    <source>
        <dbReference type="EMBL" id="EAU86182.2"/>
    </source>
</evidence>
<sequence>MPPLQPPRAPSDRVRIDSFRTLSRLQLIFEFRVWLEYLRDHVPRRYDSPMIQLWDCMSFGAPICTLLDLLGSPTPVELRVYADTFNFNLSMDERITFIESFIHRINILEIQGRIPYGEVLKVDDFISGGVPGYVRVLRTLDRILNSLHDSYPGIFVAPQGWKARRASLIQQLKEAEAIHVSRLSDVAEAASRLYSQGDVTDPSLEGFIVNCSRLIPYHNIFYQPLGELPPPGEEIWDDIFMFSDKLLRTNIIRAYHSLCANYLPLVDTLSKLRSRHLEYADDADMVLRHLSFILGRISDYREILQAILEVSMPMNKDSYDSLCRMTFEMYQLSESIDEAGFELRTIWAARCLKMRLGNTLRSFSSEGLGTALLDDRLVVDPVSGDHYSVFLFQSLLICCKERSSEARTADVRYPMKAWELGPALSGTCPLSIVCAVPTKNLMTIHCFDAAYFELFWVDGSNTEQSITFYPTMPQQYTQWVANLQLFVTRILHSTSVPNMEGDDIGTGGIRTGTSFVLTAEETMYEPRRSTARAWSVIGRKGPNSESSSLVAEMGNSPGEQGSILSPNLLPTLFTPSRNGESVPASPNTPASGNNPRLPNGRNRSRTRPDFQSARSPLRSVFTRDDISPLNNAGRLGSAAPLEEGLPETLDLTGQITREGNYAVAHGGHSDVWLGRLKKQADDSDQEVKVAVKVLRNTTSDPEKKAKLVGRLQHELRVWKQLDHMHVLPLYGVTNDFGPYPSMVCPWMEKGSVSKYLEHSGDILDISERLRIIGEIMEGLQYLHLCSIIHGDLTGSNILLDTNLTAYVCDFGLSAVVLDTDTHTRASFTSHLGGAVRWTDSCFFENLDEENKEWSAPPLTYKSDVYSLGCVMLEILSGRPPYHYIALDAQVVIELHKGNKPRRPARSFVDDGQWELIQWCWTQPPEDRPDVRDVAEKLEELVAQRGDVKQ</sequence>
<name>A8NQJ6_COPC7</name>
<dbReference type="SUPFAM" id="SSF48065">
    <property type="entry name" value="DBL homology domain (DH-domain)"/>
    <property type="match status" value="1"/>
</dbReference>
<dbReference type="Pfam" id="PF07714">
    <property type="entry name" value="PK_Tyr_Ser-Thr"/>
    <property type="match status" value="1"/>
</dbReference>
<dbReference type="GO" id="GO:0005524">
    <property type="term" value="F:ATP binding"/>
    <property type="evidence" value="ECO:0007669"/>
    <property type="project" value="InterPro"/>
</dbReference>
<feature type="region of interest" description="Disordered" evidence="1">
    <location>
        <begin position="535"/>
        <end position="641"/>
    </location>
</feature>
<dbReference type="VEuPathDB" id="FungiDB:CC1G_03393"/>
<keyword evidence="3" id="KW-0418">Kinase</keyword>